<protein>
    <submittedName>
        <fullName evidence="2">Nuclear transport factor 2 family protein</fullName>
    </submittedName>
</protein>
<dbReference type="InterPro" id="IPR027843">
    <property type="entry name" value="DUF4440"/>
</dbReference>
<gene>
    <name evidence="2" type="ORF">V2H41_12950</name>
</gene>
<keyword evidence="3" id="KW-1185">Reference proteome</keyword>
<dbReference type="InterPro" id="IPR032710">
    <property type="entry name" value="NTF2-like_dom_sf"/>
</dbReference>
<dbReference type="SUPFAM" id="SSF54427">
    <property type="entry name" value="NTF2-like"/>
    <property type="match status" value="1"/>
</dbReference>
<reference evidence="2 3" key="1">
    <citation type="submission" date="2024-01" db="EMBL/GenBank/DDBJ databases">
        <title>Niabella digestum sp. nov., isolated from waste digestion system.</title>
        <authorList>
            <person name="Zhang L."/>
        </authorList>
    </citation>
    <scope>NUCLEOTIDE SEQUENCE [LARGE SCALE GENOMIC DNA]</scope>
    <source>
        <strain evidence="2 3">A18</strain>
    </source>
</reference>
<evidence type="ECO:0000313" key="2">
    <source>
        <dbReference type="EMBL" id="MEE6188182.1"/>
    </source>
</evidence>
<evidence type="ECO:0000259" key="1">
    <source>
        <dbReference type="Pfam" id="PF14534"/>
    </source>
</evidence>
<dbReference type="Gene3D" id="3.10.450.50">
    <property type="match status" value="1"/>
</dbReference>
<dbReference type="Pfam" id="PF14534">
    <property type="entry name" value="DUF4440"/>
    <property type="match status" value="1"/>
</dbReference>
<name>A0ABU7RJJ0_9BACT</name>
<comment type="caution">
    <text evidence="2">The sequence shown here is derived from an EMBL/GenBank/DDBJ whole genome shotgun (WGS) entry which is preliminary data.</text>
</comment>
<dbReference type="RefSeq" id="WP_330975588.1">
    <property type="nucleotide sequence ID" value="NZ_JAZGLY010000009.1"/>
</dbReference>
<organism evidence="2 3">
    <name type="scientific">Niabella digestorum</name>
    <dbReference type="NCBI Taxonomy" id="3117701"/>
    <lineage>
        <taxon>Bacteria</taxon>
        <taxon>Pseudomonadati</taxon>
        <taxon>Bacteroidota</taxon>
        <taxon>Chitinophagia</taxon>
        <taxon>Chitinophagales</taxon>
        <taxon>Chitinophagaceae</taxon>
        <taxon>Niabella</taxon>
    </lineage>
</organism>
<evidence type="ECO:0000313" key="3">
    <source>
        <dbReference type="Proteomes" id="UP001357452"/>
    </source>
</evidence>
<dbReference type="Proteomes" id="UP001357452">
    <property type="component" value="Unassembled WGS sequence"/>
</dbReference>
<dbReference type="EMBL" id="JAZGLY010000009">
    <property type="protein sequence ID" value="MEE6188182.1"/>
    <property type="molecule type" value="Genomic_DNA"/>
</dbReference>
<accession>A0ABU7RJJ0</accession>
<feature type="domain" description="DUF4440" evidence="1">
    <location>
        <begin position="27"/>
        <end position="135"/>
    </location>
</feature>
<sequence length="141" mass="16346">MRLKIIFLIILLGGSFTLLAQRNENAIRQLLSKQTECWNKGDIEGFMQTYWQSDSLLYVGKSGVTYGWHRTLERYKKSYPDRAAMGTLQFTIIKVQQLSSKMYNVVGKWQLTRVSGNVEGHYTLLLRKINGKWLIVQDHSS</sequence>
<proteinExistence type="predicted"/>